<dbReference type="InterPro" id="IPR012258">
    <property type="entry name" value="Acyl-CoA_oxidase"/>
</dbReference>
<dbReference type="Proteomes" id="UP001215598">
    <property type="component" value="Unassembled WGS sequence"/>
</dbReference>
<dbReference type="PANTHER" id="PTHR10909:SF382">
    <property type="entry name" value="ACYL-COENZYME A OXIDASE"/>
    <property type="match status" value="1"/>
</dbReference>
<dbReference type="InterPro" id="IPR009100">
    <property type="entry name" value="AcylCoA_DH/oxidase_NM_dom_sf"/>
</dbReference>
<dbReference type="AlphaFoldDB" id="A0AAD7JL76"/>
<dbReference type="PANTHER" id="PTHR10909">
    <property type="entry name" value="ELECTRON TRANSPORT OXIDOREDUCTASE"/>
    <property type="match status" value="1"/>
</dbReference>
<name>A0AAD7JL76_9AGAR</name>
<protein>
    <recommendedName>
        <fullName evidence="3">Acyl-CoA dehydrogenase NM domain-like protein</fullName>
    </recommendedName>
</protein>
<accession>A0AAD7JL76</accession>
<gene>
    <name evidence="1" type="ORF">B0H16DRAFT_398846</name>
</gene>
<proteinExistence type="predicted"/>
<evidence type="ECO:0000313" key="1">
    <source>
        <dbReference type="EMBL" id="KAJ7765672.1"/>
    </source>
</evidence>
<dbReference type="Gene3D" id="1.20.140.10">
    <property type="entry name" value="Butyryl-CoA Dehydrogenase, subunit A, domain 3"/>
    <property type="match status" value="1"/>
</dbReference>
<organism evidence="1 2">
    <name type="scientific">Mycena metata</name>
    <dbReference type="NCBI Taxonomy" id="1033252"/>
    <lineage>
        <taxon>Eukaryota</taxon>
        <taxon>Fungi</taxon>
        <taxon>Dikarya</taxon>
        <taxon>Basidiomycota</taxon>
        <taxon>Agaricomycotina</taxon>
        <taxon>Agaricomycetes</taxon>
        <taxon>Agaricomycetidae</taxon>
        <taxon>Agaricales</taxon>
        <taxon>Marasmiineae</taxon>
        <taxon>Mycenaceae</taxon>
        <taxon>Mycena</taxon>
    </lineage>
</organism>
<dbReference type="GO" id="GO:0033540">
    <property type="term" value="P:fatty acid beta-oxidation using acyl-CoA oxidase"/>
    <property type="evidence" value="ECO:0007669"/>
    <property type="project" value="TreeGrafter"/>
</dbReference>
<reference evidence="1" key="1">
    <citation type="submission" date="2023-03" db="EMBL/GenBank/DDBJ databases">
        <title>Massive genome expansion in bonnet fungi (Mycena s.s.) driven by repeated elements and novel gene families across ecological guilds.</title>
        <authorList>
            <consortium name="Lawrence Berkeley National Laboratory"/>
            <person name="Harder C.B."/>
            <person name="Miyauchi S."/>
            <person name="Viragh M."/>
            <person name="Kuo A."/>
            <person name="Thoen E."/>
            <person name="Andreopoulos B."/>
            <person name="Lu D."/>
            <person name="Skrede I."/>
            <person name="Drula E."/>
            <person name="Henrissat B."/>
            <person name="Morin E."/>
            <person name="Kohler A."/>
            <person name="Barry K."/>
            <person name="LaButti K."/>
            <person name="Morin E."/>
            <person name="Salamov A."/>
            <person name="Lipzen A."/>
            <person name="Mereny Z."/>
            <person name="Hegedus B."/>
            <person name="Baldrian P."/>
            <person name="Stursova M."/>
            <person name="Weitz H."/>
            <person name="Taylor A."/>
            <person name="Grigoriev I.V."/>
            <person name="Nagy L.G."/>
            <person name="Martin F."/>
            <person name="Kauserud H."/>
        </authorList>
    </citation>
    <scope>NUCLEOTIDE SEQUENCE</scope>
    <source>
        <strain evidence="1">CBHHK182m</strain>
    </source>
</reference>
<evidence type="ECO:0008006" key="3">
    <source>
        <dbReference type="Google" id="ProtNLM"/>
    </source>
</evidence>
<dbReference type="GO" id="GO:0071949">
    <property type="term" value="F:FAD binding"/>
    <property type="evidence" value="ECO:0007669"/>
    <property type="project" value="InterPro"/>
</dbReference>
<dbReference type="GO" id="GO:0005504">
    <property type="term" value="F:fatty acid binding"/>
    <property type="evidence" value="ECO:0007669"/>
    <property type="project" value="TreeGrafter"/>
</dbReference>
<evidence type="ECO:0000313" key="2">
    <source>
        <dbReference type="Proteomes" id="UP001215598"/>
    </source>
</evidence>
<dbReference type="Gene3D" id="2.40.110.10">
    <property type="entry name" value="Butyryl-CoA Dehydrogenase, subunit A, domain 2"/>
    <property type="match status" value="1"/>
</dbReference>
<dbReference type="SUPFAM" id="SSF56645">
    <property type="entry name" value="Acyl-CoA dehydrogenase NM domain-like"/>
    <property type="match status" value="1"/>
</dbReference>
<dbReference type="GO" id="GO:0005777">
    <property type="term" value="C:peroxisome"/>
    <property type="evidence" value="ECO:0007669"/>
    <property type="project" value="InterPro"/>
</dbReference>
<dbReference type="SUPFAM" id="SSF47203">
    <property type="entry name" value="Acyl-CoA dehydrogenase C-terminal domain-like"/>
    <property type="match status" value="1"/>
</dbReference>
<dbReference type="InterPro" id="IPR046373">
    <property type="entry name" value="Acyl-CoA_Oxase/DH_mid-dom_sf"/>
</dbReference>
<comment type="caution">
    <text evidence="1">The sequence shown here is derived from an EMBL/GenBank/DDBJ whole genome shotgun (WGS) entry which is preliminary data.</text>
</comment>
<dbReference type="GO" id="GO:0003997">
    <property type="term" value="F:acyl-CoA oxidase activity"/>
    <property type="evidence" value="ECO:0007669"/>
    <property type="project" value="InterPro"/>
</dbReference>
<dbReference type="InterPro" id="IPR036250">
    <property type="entry name" value="AcylCo_DH-like_C"/>
</dbReference>
<dbReference type="GO" id="GO:0055088">
    <property type="term" value="P:lipid homeostasis"/>
    <property type="evidence" value="ECO:0007669"/>
    <property type="project" value="TreeGrafter"/>
</dbReference>
<sequence length="572" mass="62344">MVSNVSDAHSLLDLDLFKSPTHSLSTEAKVQLSIQKARHIAAAYHFTLDDIAHLSPKFWRLHADPIVADDPAATTLLTIQFNLVIGTILDMFGKRPDLVEQLNDLLEFKISGQFCLTEVDHGLDAANIETTATALENGDGFILHSPHVGAAKYMPPTVPCGLPCIAIVMARLIKNGIDLGVRPFLVSINDGEKMSPGVTARLLPPRGGSTPVCHSVTSFNHIFLPQNALLQRKTPSIAGSGGQKRLDFLKTIKRVAVGSLALSGTTIPALSRAAFTVAAYSRRRHVGSPASLPIIQFKTQYAPILTAFAQSFVLAAFYKRAVEIFRDDSIDFRVRHGIAACFKVVALRHSQDAALILSERCGAQGLFNYNGISGLHADLRGIAIAEGDLLGLSIRLATELLLNRYSLSRGPNTASPLALHADGLLSACRTTLMELGEHRSDAFNRRILPRCRPIVEALGMQFAYDAAVAAGLDAGITQLYLATAMRHDEGWYVENLARSQQDMFDAEEAALQSALPKLDEWMERSGVRAYATAPIVSPERWSEFLSQLAVFKAPEIQDSTATKEYRSLRSRL</sequence>
<dbReference type="EMBL" id="JARKIB010000025">
    <property type="protein sequence ID" value="KAJ7765672.1"/>
    <property type="molecule type" value="Genomic_DNA"/>
</dbReference>
<keyword evidence="2" id="KW-1185">Reference proteome</keyword>